<dbReference type="RefSeq" id="WP_249306921.1">
    <property type="nucleotide sequence ID" value="NZ_JACRSZ010000001.1"/>
</dbReference>
<reference evidence="2 3" key="1">
    <citation type="submission" date="2020-08" db="EMBL/GenBank/DDBJ databases">
        <title>Genome public.</title>
        <authorList>
            <person name="Liu C."/>
            <person name="Sun Q."/>
        </authorList>
    </citation>
    <scope>NUCLEOTIDE SEQUENCE [LARGE SCALE GENOMIC DNA]</scope>
    <source>
        <strain evidence="2 3">NSJ-46</strain>
    </source>
</reference>
<dbReference type="SUPFAM" id="SSF53335">
    <property type="entry name" value="S-adenosyl-L-methionine-dependent methyltransferases"/>
    <property type="match status" value="1"/>
</dbReference>
<evidence type="ECO:0000313" key="2">
    <source>
        <dbReference type="EMBL" id="MBC8571927.1"/>
    </source>
</evidence>
<feature type="domain" description="Methyltransferase type 11" evidence="1">
    <location>
        <begin position="49"/>
        <end position="144"/>
    </location>
</feature>
<dbReference type="GO" id="GO:0032259">
    <property type="term" value="P:methylation"/>
    <property type="evidence" value="ECO:0007669"/>
    <property type="project" value="UniProtKB-KW"/>
</dbReference>
<proteinExistence type="predicted"/>
<dbReference type="EMBL" id="JACRSZ010000001">
    <property type="protein sequence ID" value="MBC8571927.1"/>
    <property type="molecule type" value="Genomic_DNA"/>
</dbReference>
<dbReference type="Pfam" id="PF08241">
    <property type="entry name" value="Methyltransf_11"/>
    <property type="match status" value="1"/>
</dbReference>
<protein>
    <submittedName>
        <fullName evidence="2">Class I SAM-dependent methyltransferase</fullName>
    </submittedName>
</protein>
<dbReference type="InterPro" id="IPR029063">
    <property type="entry name" value="SAM-dependent_MTases_sf"/>
</dbReference>
<sequence length="250" mass="29466">MFEEIENKWTEASDDYDDIIQRQLSSKRTVSYWTKELKRLLGPEPLRILEVGCGPGFMSIIAARLGHEVRAVDGSAGMVEKARRNMQHYHQAVEICQEDGVTLPLEQEQSYDVILSRDAVWTLYDPEKAFRRWKDVLKPGGKIIYFDGDYRTTEPTLKNKIRMKIADFLIYVTERKTYESDEKESSGIYKKLPFTSQKRPEADFQALKKVRFARIRIRENRWLNSPWTMDFWKYGYQGKKFIVVATKKEE</sequence>
<dbReference type="PANTHER" id="PTHR43861">
    <property type="entry name" value="TRANS-ACONITATE 2-METHYLTRANSFERASE-RELATED"/>
    <property type="match status" value="1"/>
</dbReference>
<keyword evidence="3" id="KW-1185">Reference proteome</keyword>
<dbReference type="InterPro" id="IPR013216">
    <property type="entry name" value="Methyltransf_11"/>
</dbReference>
<comment type="caution">
    <text evidence="2">The sequence shown here is derived from an EMBL/GenBank/DDBJ whole genome shotgun (WGS) entry which is preliminary data.</text>
</comment>
<dbReference type="Gene3D" id="3.40.50.150">
    <property type="entry name" value="Vaccinia Virus protein VP39"/>
    <property type="match status" value="1"/>
</dbReference>
<dbReference type="GO" id="GO:0008168">
    <property type="term" value="F:methyltransferase activity"/>
    <property type="evidence" value="ECO:0007669"/>
    <property type="project" value="UniProtKB-KW"/>
</dbReference>
<dbReference type="Proteomes" id="UP000657421">
    <property type="component" value="Unassembled WGS sequence"/>
</dbReference>
<evidence type="ECO:0000313" key="3">
    <source>
        <dbReference type="Proteomes" id="UP000657421"/>
    </source>
</evidence>
<name>A0ABR7N6A4_9FIRM</name>
<dbReference type="CDD" id="cd02440">
    <property type="entry name" value="AdoMet_MTases"/>
    <property type="match status" value="1"/>
</dbReference>
<organism evidence="2 3">
    <name type="scientific">Jingyaoa shaoxingensis</name>
    <dbReference type="NCBI Taxonomy" id="2763671"/>
    <lineage>
        <taxon>Bacteria</taxon>
        <taxon>Bacillati</taxon>
        <taxon>Bacillota</taxon>
        <taxon>Clostridia</taxon>
        <taxon>Lachnospirales</taxon>
        <taxon>Lachnospiraceae</taxon>
        <taxon>Jingyaoa</taxon>
    </lineage>
</organism>
<gene>
    <name evidence="2" type="ORF">H8716_02320</name>
</gene>
<keyword evidence="2" id="KW-0808">Transferase</keyword>
<evidence type="ECO:0000259" key="1">
    <source>
        <dbReference type="Pfam" id="PF08241"/>
    </source>
</evidence>
<accession>A0ABR7N6A4</accession>
<keyword evidence="2" id="KW-0489">Methyltransferase</keyword>